<dbReference type="GO" id="GO:0005524">
    <property type="term" value="F:ATP binding"/>
    <property type="evidence" value="ECO:0007669"/>
    <property type="project" value="UniProtKB-KW"/>
</dbReference>
<protein>
    <recommendedName>
        <fullName evidence="3">DNA topoisomerase (ATP-hydrolyzing)</fullName>
        <ecNumber evidence="3">5.6.2.2</ecNumber>
    </recommendedName>
</protein>
<dbReference type="Proteomes" id="UP000034701">
    <property type="component" value="Unassembled WGS sequence"/>
</dbReference>
<evidence type="ECO:0000259" key="9">
    <source>
        <dbReference type="Pfam" id="PF00986"/>
    </source>
</evidence>
<dbReference type="SUPFAM" id="SSF56719">
    <property type="entry name" value="Type II DNA topoisomerase"/>
    <property type="match status" value="1"/>
</dbReference>
<dbReference type="GO" id="GO:0003918">
    <property type="term" value="F:DNA topoisomerase type II (double strand cut, ATP-hydrolyzing) activity"/>
    <property type="evidence" value="ECO:0007669"/>
    <property type="project" value="UniProtKB-EC"/>
</dbReference>
<keyword evidence="6" id="KW-0799">Topoisomerase</keyword>
<evidence type="ECO:0000256" key="1">
    <source>
        <dbReference type="ARBA" id="ARBA00000185"/>
    </source>
</evidence>
<dbReference type="PANTHER" id="PTHR45866">
    <property type="entry name" value="DNA GYRASE/TOPOISOMERASE SUBUNIT B"/>
    <property type="match status" value="1"/>
</dbReference>
<dbReference type="InterPro" id="IPR013759">
    <property type="entry name" value="Topo_IIA_B_C"/>
</dbReference>
<keyword evidence="8" id="KW-0413">Isomerase</keyword>
<proteinExistence type="inferred from homology"/>
<dbReference type="PATRIC" id="fig|1618729.3.peg.106"/>
<comment type="caution">
    <text evidence="10">The sequence shown here is derived from an EMBL/GenBank/DDBJ whole genome shotgun (WGS) entry which is preliminary data.</text>
</comment>
<dbReference type="GO" id="GO:0003677">
    <property type="term" value="F:DNA binding"/>
    <property type="evidence" value="ECO:0007669"/>
    <property type="project" value="UniProtKB-KW"/>
</dbReference>
<dbReference type="EC" id="5.6.2.2" evidence="3"/>
<evidence type="ECO:0000256" key="8">
    <source>
        <dbReference type="ARBA" id="ARBA00023235"/>
    </source>
</evidence>
<dbReference type="AlphaFoldDB" id="A0A0G0GRQ5"/>
<evidence type="ECO:0000256" key="5">
    <source>
        <dbReference type="ARBA" id="ARBA00022840"/>
    </source>
</evidence>
<evidence type="ECO:0000313" key="11">
    <source>
        <dbReference type="Proteomes" id="UP000034701"/>
    </source>
</evidence>
<evidence type="ECO:0000256" key="4">
    <source>
        <dbReference type="ARBA" id="ARBA00022741"/>
    </source>
</evidence>
<dbReference type="InterPro" id="IPR002288">
    <property type="entry name" value="DNA_gyrase_B_C"/>
</dbReference>
<keyword evidence="4" id="KW-0547">Nucleotide-binding</keyword>
<evidence type="ECO:0000313" key="10">
    <source>
        <dbReference type="EMBL" id="KKQ33748.1"/>
    </source>
</evidence>
<evidence type="ECO:0000256" key="6">
    <source>
        <dbReference type="ARBA" id="ARBA00023029"/>
    </source>
</evidence>
<sequence>MNPEELWETTMDPAHRILKKVDIDDAEEANEVFDILMGSEVPPRKSFIQSNAKLAEIDI</sequence>
<comment type="similarity">
    <text evidence="2">Belongs to the type II topoisomerase GyrB family.</text>
</comment>
<evidence type="ECO:0000256" key="7">
    <source>
        <dbReference type="ARBA" id="ARBA00023125"/>
    </source>
</evidence>
<name>A0A0G0GRQ5_9BACT</name>
<evidence type="ECO:0000256" key="3">
    <source>
        <dbReference type="ARBA" id="ARBA00012895"/>
    </source>
</evidence>
<dbReference type="InterPro" id="IPR000565">
    <property type="entry name" value="Topo_IIA_B"/>
</dbReference>
<keyword evidence="7" id="KW-0238">DNA-binding</keyword>
<dbReference type="Pfam" id="PF00986">
    <property type="entry name" value="DNA_gyraseB_C"/>
    <property type="match status" value="1"/>
</dbReference>
<organism evidence="10 11">
    <name type="scientific">Candidatus Nomurabacteria bacterium GW2011_GWA1_37_20</name>
    <dbReference type="NCBI Taxonomy" id="1618729"/>
    <lineage>
        <taxon>Bacteria</taxon>
        <taxon>Candidatus Nomuraibacteriota</taxon>
    </lineage>
</organism>
<keyword evidence="5" id="KW-0067">ATP-binding</keyword>
<dbReference type="InterPro" id="IPR013760">
    <property type="entry name" value="Topo_IIA-like_dom_sf"/>
</dbReference>
<accession>A0A0G0GRQ5</accession>
<feature type="domain" description="DNA gyrase B subunit C-terminal" evidence="9">
    <location>
        <begin position="1"/>
        <end position="49"/>
    </location>
</feature>
<evidence type="ECO:0000256" key="2">
    <source>
        <dbReference type="ARBA" id="ARBA00010708"/>
    </source>
</evidence>
<dbReference type="Gene3D" id="3.40.50.670">
    <property type="match status" value="1"/>
</dbReference>
<comment type="catalytic activity">
    <reaction evidence="1">
        <text>ATP-dependent breakage, passage and rejoining of double-stranded DNA.</text>
        <dbReference type="EC" id="5.6.2.2"/>
    </reaction>
</comment>
<dbReference type="PANTHER" id="PTHR45866:SF1">
    <property type="entry name" value="DNA GYRASE SUBUNIT B, MITOCHONDRIAL"/>
    <property type="match status" value="1"/>
</dbReference>
<gene>
    <name evidence="10" type="ORF">US45_C0007G0009</name>
</gene>
<dbReference type="GO" id="GO:0006265">
    <property type="term" value="P:DNA topological change"/>
    <property type="evidence" value="ECO:0007669"/>
    <property type="project" value="InterPro"/>
</dbReference>
<dbReference type="PRINTS" id="PR01159">
    <property type="entry name" value="DNAGYRASEB"/>
</dbReference>
<reference evidence="10 11" key="1">
    <citation type="journal article" date="2015" name="Nature">
        <title>rRNA introns, odd ribosomes, and small enigmatic genomes across a large radiation of phyla.</title>
        <authorList>
            <person name="Brown C.T."/>
            <person name="Hug L.A."/>
            <person name="Thomas B.C."/>
            <person name="Sharon I."/>
            <person name="Castelle C.J."/>
            <person name="Singh A."/>
            <person name="Wilkins M.J."/>
            <person name="Williams K.H."/>
            <person name="Banfield J.F."/>
        </authorList>
    </citation>
    <scope>NUCLEOTIDE SEQUENCE [LARGE SCALE GENOMIC DNA]</scope>
</reference>
<dbReference type="EMBL" id="LBTA01000007">
    <property type="protein sequence ID" value="KKQ33748.1"/>
    <property type="molecule type" value="Genomic_DNA"/>
</dbReference>